<evidence type="ECO:0000313" key="1">
    <source>
        <dbReference type="EMBL" id="MVB12753.1"/>
    </source>
</evidence>
<evidence type="ECO:0000313" key="2">
    <source>
        <dbReference type="Proteomes" id="UP000469440"/>
    </source>
</evidence>
<accession>A0A6N8I5G0</accession>
<dbReference type="EMBL" id="VWXL01000102">
    <property type="protein sequence ID" value="MVB12753.1"/>
    <property type="molecule type" value="Genomic_DNA"/>
</dbReference>
<dbReference type="Proteomes" id="UP000469440">
    <property type="component" value="Unassembled WGS sequence"/>
</dbReference>
<comment type="caution">
    <text evidence="1">The sequence shown here is derived from an EMBL/GenBank/DDBJ whole genome shotgun (WGS) entry which is preliminary data.</text>
</comment>
<name>A0A6N8I5G0_9FIRM</name>
<keyword evidence="2" id="KW-1185">Reference proteome</keyword>
<dbReference type="AlphaFoldDB" id="A0A6N8I5G0"/>
<keyword evidence="1" id="KW-0808">Transferase</keyword>
<organism evidence="1 2">
    <name type="scientific">Caproicibacter fermentans</name>
    <dbReference type="NCBI Taxonomy" id="2576756"/>
    <lineage>
        <taxon>Bacteria</taxon>
        <taxon>Bacillati</taxon>
        <taxon>Bacillota</taxon>
        <taxon>Clostridia</taxon>
        <taxon>Eubacteriales</taxon>
        <taxon>Acutalibacteraceae</taxon>
        <taxon>Caproicibacter</taxon>
    </lineage>
</organism>
<gene>
    <name evidence="1" type="ORF">CAFE_34970</name>
</gene>
<sequence length="324" mass="37659">MTQYDRITLGRQARELGFVRDTFEKVCRLADILSFIKNDPLLSSCLALKGGTAINLTIFNLPRLSVDIDLDFTENLSRDEMLSKRSKVTDHIVKYMESSGYAPSLKSKKYHALDSFVYEYQNSGGMKDNLKIEINYMLRCHVLPESLRQVKLPWAKSELTVLSLAPIEIFASKIVALLNRTAPRDLYDIHNMLQYGLFDESEQAMLRKCTMLYSAIGSETVPDSFRFDSIAKIPPYRIKTDLLPVLRRGEHFDLKSTQDETIRYLSELLTPNENELAFWEAFRKNEYRPELLFDQADVLERISRHPMAMWKCNGRNARHREQER</sequence>
<protein>
    <submittedName>
        <fullName evidence="1">Nucleotidyl transferase AbiEii toxin, Type IV TA system</fullName>
    </submittedName>
</protein>
<dbReference type="OrthoDB" id="1550603at2"/>
<dbReference type="InterPro" id="IPR014942">
    <property type="entry name" value="AbiEii"/>
</dbReference>
<dbReference type="GO" id="GO:0016740">
    <property type="term" value="F:transferase activity"/>
    <property type="evidence" value="ECO:0007669"/>
    <property type="project" value="UniProtKB-KW"/>
</dbReference>
<proteinExistence type="predicted"/>
<reference evidence="1 2" key="1">
    <citation type="submission" date="2019-09" db="EMBL/GenBank/DDBJ databases">
        <title>Genome sequence of Clostridium sp. EA1.</title>
        <authorList>
            <person name="Poehlein A."/>
            <person name="Bengelsdorf F.R."/>
            <person name="Daniel R."/>
        </authorList>
    </citation>
    <scope>NUCLEOTIDE SEQUENCE [LARGE SCALE GENOMIC DNA]</scope>
    <source>
        <strain evidence="1 2">EA1</strain>
    </source>
</reference>
<dbReference type="Gene3D" id="3.10.450.620">
    <property type="entry name" value="JHP933, nucleotidyltransferase-like core domain"/>
    <property type="match status" value="1"/>
</dbReference>
<dbReference type="Pfam" id="PF08843">
    <property type="entry name" value="AbiEii"/>
    <property type="match status" value="1"/>
</dbReference>